<organism evidence="1 2">
    <name type="scientific">Caulobacter segnis</name>
    <dbReference type="NCBI Taxonomy" id="88688"/>
    <lineage>
        <taxon>Bacteria</taxon>
        <taxon>Pseudomonadati</taxon>
        <taxon>Pseudomonadota</taxon>
        <taxon>Alphaproteobacteria</taxon>
        <taxon>Caulobacterales</taxon>
        <taxon>Caulobacteraceae</taxon>
        <taxon>Caulobacter</taxon>
    </lineage>
</organism>
<name>A0ABY4ZQZ0_9CAUL</name>
<protein>
    <recommendedName>
        <fullName evidence="3">DUF4440 domain-containing protein</fullName>
    </recommendedName>
</protein>
<accession>A0ABY4ZQZ0</accession>
<evidence type="ECO:0000313" key="1">
    <source>
        <dbReference type="EMBL" id="USQ94386.1"/>
    </source>
</evidence>
<evidence type="ECO:0000313" key="2">
    <source>
        <dbReference type="Proteomes" id="UP001057520"/>
    </source>
</evidence>
<dbReference type="EMBL" id="CP096040">
    <property type="protein sequence ID" value="USQ94386.1"/>
    <property type="molecule type" value="Genomic_DNA"/>
</dbReference>
<dbReference type="SUPFAM" id="SSF54427">
    <property type="entry name" value="NTF2-like"/>
    <property type="match status" value="1"/>
</dbReference>
<reference evidence="1 2" key="1">
    <citation type="submission" date="2022-04" db="EMBL/GenBank/DDBJ databases">
        <title>Genome sequence of soybean root-associated Caulobacter segnis RL271.</title>
        <authorList>
            <person name="Longley R."/>
            <person name="Bonito G."/>
            <person name="Trigodet F."/>
            <person name="Crosson S."/>
            <person name="Fiebig A."/>
        </authorList>
    </citation>
    <scope>NUCLEOTIDE SEQUENCE [LARGE SCALE GENOMIC DNA]</scope>
    <source>
        <strain evidence="1 2">RL271</strain>
    </source>
</reference>
<proteinExistence type="predicted"/>
<dbReference type="Gene3D" id="3.10.450.50">
    <property type="match status" value="1"/>
</dbReference>
<keyword evidence="2" id="KW-1185">Reference proteome</keyword>
<dbReference type="InterPro" id="IPR032710">
    <property type="entry name" value="NTF2-like_dom_sf"/>
</dbReference>
<dbReference type="Proteomes" id="UP001057520">
    <property type="component" value="Chromosome"/>
</dbReference>
<evidence type="ECO:0008006" key="3">
    <source>
        <dbReference type="Google" id="ProtNLM"/>
    </source>
</evidence>
<sequence length="138" mass="15409">MTDAFDPAMMDGPEALARFLETGDERLLDGVFSEGDVVILENFPPHVFQGQDGLALWRATMAKHVGAIGELQHIFERPQDFGVTGDTVHFTLPTRWSGVRDGAPFKELGGWSFVQVREGGRWRIRSYGWAVVAFAWEA</sequence>
<gene>
    <name evidence="1" type="ORF">MZV50_17565</name>
</gene>